<dbReference type="EMBL" id="QPFP01000012">
    <property type="protein sequence ID" value="TEB33519.1"/>
    <property type="molecule type" value="Genomic_DNA"/>
</dbReference>
<dbReference type="NCBIfam" id="NF033635">
    <property type="entry name" value="SLATT_fungal"/>
    <property type="match status" value="1"/>
</dbReference>
<gene>
    <name evidence="3" type="ORF">FA13DRAFT_1730536</name>
</gene>
<evidence type="ECO:0000259" key="2">
    <source>
        <dbReference type="Pfam" id="PF18142"/>
    </source>
</evidence>
<dbReference type="Pfam" id="PF18142">
    <property type="entry name" value="SLATT_fungal"/>
    <property type="match status" value="1"/>
</dbReference>
<sequence>MESRVLRDTGELEKDSRTRRDYGEPPQRSDAEGTSPDHHIRSGSSRVPSGATTILLDAPLPSLPRDDRIDNVQGLRRPRTRETNSTLYSNRPLPPSRQHSGIDWLVPVDMDEKSSYSRARRKLTSREKFAKRARYTKYIQNTAIGLQVLLGSLTTGLSAVATTGRQTGRTGGLTTIVASYLAKTRNSDEPELSRTRVKDLDKFIRTSTSFLLDFGHSDDPIHDKTVEGMRNEFEELLGNGTIEKNPAPPAV</sequence>
<dbReference type="Proteomes" id="UP000298030">
    <property type="component" value="Unassembled WGS sequence"/>
</dbReference>
<accession>A0A4Y7TJ49</accession>
<comment type="caution">
    <text evidence="3">The sequence shown here is derived from an EMBL/GenBank/DDBJ whole genome shotgun (WGS) entry which is preliminary data.</text>
</comment>
<dbReference type="InterPro" id="IPR041622">
    <property type="entry name" value="SLATT_fungi"/>
</dbReference>
<dbReference type="AlphaFoldDB" id="A0A4Y7TJ49"/>
<dbReference type="OrthoDB" id="3245801at2759"/>
<keyword evidence="4" id="KW-1185">Reference proteome</keyword>
<protein>
    <recommendedName>
        <fullName evidence="2">SMODS and SLOG-associating 2TM effector domain-containing protein</fullName>
    </recommendedName>
</protein>
<feature type="domain" description="SMODS and SLOG-associating 2TM effector" evidence="2">
    <location>
        <begin position="124"/>
        <end position="239"/>
    </location>
</feature>
<proteinExistence type="predicted"/>
<feature type="region of interest" description="Disordered" evidence="1">
    <location>
        <begin position="1"/>
        <end position="100"/>
    </location>
</feature>
<evidence type="ECO:0000256" key="1">
    <source>
        <dbReference type="SAM" id="MobiDB-lite"/>
    </source>
</evidence>
<dbReference type="STRING" id="71717.A0A4Y7TJ49"/>
<name>A0A4Y7TJ49_COPMI</name>
<organism evidence="3 4">
    <name type="scientific">Coprinellus micaceus</name>
    <name type="common">Glistening ink-cap mushroom</name>
    <name type="synonym">Coprinus micaceus</name>
    <dbReference type="NCBI Taxonomy" id="71717"/>
    <lineage>
        <taxon>Eukaryota</taxon>
        <taxon>Fungi</taxon>
        <taxon>Dikarya</taxon>
        <taxon>Basidiomycota</taxon>
        <taxon>Agaricomycotina</taxon>
        <taxon>Agaricomycetes</taxon>
        <taxon>Agaricomycetidae</taxon>
        <taxon>Agaricales</taxon>
        <taxon>Agaricineae</taxon>
        <taxon>Psathyrellaceae</taxon>
        <taxon>Coprinellus</taxon>
    </lineage>
</organism>
<evidence type="ECO:0000313" key="3">
    <source>
        <dbReference type="EMBL" id="TEB33519.1"/>
    </source>
</evidence>
<feature type="compositionally biased region" description="Basic and acidic residues" evidence="1">
    <location>
        <begin position="1"/>
        <end position="40"/>
    </location>
</feature>
<evidence type="ECO:0000313" key="4">
    <source>
        <dbReference type="Proteomes" id="UP000298030"/>
    </source>
</evidence>
<reference evidence="3 4" key="1">
    <citation type="journal article" date="2019" name="Nat. Ecol. Evol.">
        <title>Megaphylogeny resolves global patterns of mushroom evolution.</title>
        <authorList>
            <person name="Varga T."/>
            <person name="Krizsan K."/>
            <person name="Foldi C."/>
            <person name="Dima B."/>
            <person name="Sanchez-Garcia M."/>
            <person name="Sanchez-Ramirez S."/>
            <person name="Szollosi G.J."/>
            <person name="Szarkandi J.G."/>
            <person name="Papp V."/>
            <person name="Albert L."/>
            <person name="Andreopoulos W."/>
            <person name="Angelini C."/>
            <person name="Antonin V."/>
            <person name="Barry K.W."/>
            <person name="Bougher N.L."/>
            <person name="Buchanan P."/>
            <person name="Buyck B."/>
            <person name="Bense V."/>
            <person name="Catcheside P."/>
            <person name="Chovatia M."/>
            <person name="Cooper J."/>
            <person name="Damon W."/>
            <person name="Desjardin D."/>
            <person name="Finy P."/>
            <person name="Geml J."/>
            <person name="Haridas S."/>
            <person name="Hughes K."/>
            <person name="Justo A."/>
            <person name="Karasinski D."/>
            <person name="Kautmanova I."/>
            <person name="Kiss B."/>
            <person name="Kocsube S."/>
            <person name="Kotiranta H."/>
            <person name="LaButti K.M."/>
            <person name="Lechner B.E."/>
            <person name="Liimatainen K."/>
            <person name="Lipzen A."/>
            <person name="Lukacs Z."/>
            <person name="Mihaltcheva S."/>
            <person name="Morgado L.N."/>
            <person name="Niskanen T."/>
            <person name="Noordeloos M.E."/>
            <person name="Ohm R.A."/>
            <person name="Ortiz-Santana B."/>
            <person name="Ovrebo C."/>
            <person name="Racz N."/>
            <person name="Riley R."/>
            <person name="Savchenko A."/>
            <person name="Shiryaev A."/>
            <person name="Soop K."/>
            <person name="Spirin V."/>
            <person name="Szebenyi C."/>
            <person name="Tomsovsky M."/>
            <person name="Tulloss R.E."/>
            <person name="Uehling J."/>
            <person name="Grigoriev I.V."/>
            <person name="Vagvolgyi C."/>
            <person name="Papp T."/>
            <person name="Martin F.M."/>
            <person name="Miettinen O."/>
            <person name="Hibbett D.S."/>
            <person name="Nagy L.G."/>
        </authorList>
    </citation>
    <scope>NUCLEOTIDE SEQUENCE [LARGE SCALE GENOMIC DNA]</scope>
    <source>
        <strain evidence="3 4">FP101781</strain>
    </source>
</reference>
<feature type="compositionally biased region" description="Polar residues" evidence="1">
    <location>
        <begin position="42"/>
        <end position="52"/>
    </location>
</feature>